<sequence>MSANAKRRIYRFNESDSAVQQVTTISSIKSKERDACCSSQGLLG</sequence>
<accession>A0A0E9PWP2</accession>
<dbReference type="EMBL" id="GBXM01099536">
    <property type="protein sequence ID" value="JAH09041.1"/>
    <property type="molecule type" value="Transcribed_RNA"/>
</dbReference>
<organism evidence="1">
    <name type="scientific">Anguilla anguilla</name>
    <name type="common">European freshwater eel</name>
    <name type="synonym">Muraena anguilla</name>
    <dbReference type="NCBI Taxonomy" id="7936"/>
    <lineage>
        <taxon>Eukaryota</taxon>
        <taxon>Metazoa</taxon>
        <taxon>Chordata</taxon>
        <taxon>Craniata</taxon>
        <taxon>Vertebrata</taxon>
        <taxon>Euteleostomi</taxon>
        <taxon>Actinopterygii</taxon>
        <taxon>Neopterygii</taxon>
        <taxon>Teleostei</taxon>
        <taxon>Anguilliformes</taxon>
        <taxon>Anguillidae</taxon>
        <taxon>Anguilla</taxon>
    </lineage>
</organism>
<proteinExistence type="predicted"/>
<evidence type="ECO:0000313" key="1">
    <source>
        <dbReference type="EMBL" id="JAH09041.1"/>
    </source>
</evidence>
<dbReference type="AlphaFoldDB" id="A0A0E9PWP2"/>
<name>A0A0E9PWP2_ANGAN</name>
<reference evidence="1" key="1">
    <citation type="submission" date="2014-11" db="EMBL/GenBank/DDBJ databases">
        <authorList>
            <person name="Amaro Gonzalez C."/>
        </authorList>
    </citation>
    <scope>NUCLEOTIDE SEQUENCE</scope>
</reference>
<protein>
    <submittedName>
        <fullName evidence="1">Uncharacterized protein</fullName>
    </submittedName>
</protein>
<reference evidence="1" key="2">
    <citation type="journal article" date="2015" name="Fish Shellfish Immunol.">
        <title>Early steps in the European eel (Anguilla anguilla)-Vibrio vulnificus interaction in the gills: Role of the RtxA13 toxin.</title>
        <authorList>
            <person name="Callol A."/>
            <person name="Pajuelo D."/>
            <person name="Ebbesson L."/>
            <person name="Teles M."/>
            <person name="MacKenzie S."/>
            <person name="Amaro C."/>
        </authorList>
    </citation>
    <scope>NUCLEOTIDE SEQUENCE</scope>
</reference>